<organism evidence="3 4">
    <name type="scientific">Deinococcus yavapaiensis KR-236</name>
    <dbReference type="NCBI Taxonomy" id="694435"/>
    <lineage>
        <taxon>Bacteria</taxon>
        <taxon>Thermotogati</taxon>
        <taxon>Deinococcota</taxon>
        <taxon>Deinococci</taxon>
        <taxon>Deinococcales</taxon>
        <taxon>Deinococcaceae</taxon>
        <taxon>Deinococcus</taxon>
    </lineage>
</organism>
<keyword evidence="1" id="KW-0732">Signal</keyword>
<dbReference type="InterPro" id="IPR008979">
    <property type="entry name" value="Galactose-bd-like_sf"/>
</dbReference>
<dbReference type="PROSITE" id="PS51257">
    <property type="entry name" value="PROKAR_LIPOPROTEIN"/>
    <property type="match status" value="1"/>
</dbReference>
<comment type="caution">
    <text evidence="3">The sequence shown here is derived from an EMBL/GenBank/DDBJ whole genome shotgun (WGS) entry which is preliminary data.</text>
</comment>
<dbReference type="Gene3D" id="2.60.120.1060">
    <property type="entry name" value="NPCBM/NEW2 domain"/>
    <property type="match status" value="1"/>
</dbReference>
<dbReference type="Proteomes" id="UP000248326">
    <property type="component" value="Unassembled WGS sequence"/>
</dbReference>
<dbReference type="AlphaFoldDB" id="A0A318SFV4"/>
<gene>
    <name evidence="3" type="ORF">DES52_102120</name>
</gene>
<proteinExistence type="predicted"/>
<dbReference type="InterPro" id="IPR038637">
    <property type="entry name" value="NPCBM_sf"/>
</dbReference>
<feature type="domain" description="Glycosyl hydrolase family 98 putative carbohydrate-binding module" evidence="2">
    <location>
        <begin position="57"/>
        <end position="202"/>
    </location>
</feature>
<protein>
    <submittedName>
        <fullName evidence="3">Putative delta-60 repeat protein</fullName>
    </submittedName>
</protein>
<reference evidence="3 4" key="1">
    <citation type="submission" date="2018-06" db="EMBL/GenBank/DDBJ databases">
        <title>Genomic Encyclopedia of Type Strains, Phase IV (KMG-IV): sequencing the most valuable type-strain genomes for metagenomic binning, comparative biology and taxonomic classification.</title>
        <authorList>
            <person name="Goeker M."/>
        </authorList>
    </citation>
    <scope>NUCLEOTIDE SEQUENCE [LARGE SCALE GENOMIC DNA]</scope>
    <source>
        <strain evidence="3 4">DSM 18048</strain>
    </source>
</reference>
<feature type="chain" id="PRO_5016340788" evidence="1">
    <location>
        <begin position="24"/>
        <end position="591"/>
    </location>
</feature>
<sequence length="591" mass="60337">MHVRLALLALPLVLAACGSPALDAPGDPYADGVSHAWSDGAGLTSSGAVKPASTRDLRGTVFLGSLTWASASNGWGPIEKDVSNGESAAGDGRRLSIDGRKFAKGLGMHADARVTYRLGGACRTFAAFVGIDDEVGNRGSAVFRVLADGTLKFDSGVLRGADGAKSVNVDVSGAREVTLVTTDAGDGIAYDHANWADARVACTGGSTFVSSPPSGSLDSSFATIQADFAVRDTAVQPDGKLLVLGHSSDLNSLGYVIARYNADGTPDLAFGTNGRTTLSVGSLNYAASIAVQSDGKIVASGRSEFPKPLPDIGAQVVDVVMRLTASGQRDVTFGSNGVVILGRASGSSLDLASQPDGKMLLVQGAPFSVLRLLPDGTRDFAFGPNGRVDLSFDVPSGETVASSEATRVASQSDGRIVLSGVRRLQNTDGSTRSEWLVARLTSNGTLDSSFDADGRLVAFDDSLHAARLTDLVVGANGDVALGGQDHGGSCVGAALHNDGALAFRIGPDVSFVGYGNASLAYQADGRLLVACQPVNVAASQGPLVSRVNVDGTLDTAFGTNGSRTVGDAGGVLVQPGGKIVVGWQTITRLNP</sequence>
<keyword evidence="4" id="KW-1185">Reference proteome</keyword>
<name>A0A318SFV4_9DEIO</name>
<evidence type="ECO:0000313" key="4">
    <source>
        <dbReference type="Proteomes" id="UP000248326"/>
    </source>
</evidence>
<dbReference type="SMART" id="SM00776">
    <property type="entry name" value="NPCBM"/>
    <property type="match status" value="1"/>
</dbReference>
<dbReference type="EMBL" id="QJSX01000002">
    <property type="protein sequence ID" value="PYE55756.1"/>
    <property type="molecule type" value="Genomic_DNA"/>
</dbReference>
<dbReference type="RefSeq" id="WP_110885311.1">
    <property type="nucleotide sequence ID" value="NZ_QJSX01000002.1"/>
</dbReference>
<accession>A0A318SFV4</accession>
<dbReference type="Pfam" id="PF08305">
    <property type="entry name" value="NPCBM"/>
    <property type="match status" value="1"/>
</dbReference>
<dbReference type="InterPro" id="IPR013431">
    <property type="entry name" value="Delta_60_rpt"/>
</dbReference>
<dbReference type="OrthoDB" id="51998at2"/>
<dbReference type="NCBIfam" id="TIGR02608">
    <property type="entry name" value="delta_60_rpt"/>
    <property type="match status" value="5"/>
</dbReference>
<dbReference type="Gene3D" id="2.80.10.50">
    <property type="match status" value="2"/>
</dbReference>
<evidence type="ECO:0000259" key="2">
    <source>
        <dbReference type="SMART" id="SM00776"/>
    </source>
</evidence>
<dbReference type="SUPFAM" id="SSF49785">
    <property type="entry name" value="Galactose-binding domain-like"/>
    <property type="match status" value="1"/>
</dbReference>
<dbReference type="Pfam" id="PF17164">
    <property type="entry name" value="DUF5122"/>
    <property type="match status" value="4"/>
</dbReference>
<evidence type="ECO:0000313" key="3">
    <source>
        <dbReference type="EMBL" id="PYE55756.1"/>
    </source>
</evidence>
<dbReference type="InterPro" id="IPR013222">
    <property type="entry name" value="Glyco_hyd_98_carb-bd"/>
</dbReference>
<feature type="signal peptide" evidence="1">
    <location>
        <begin position="1"/>
        <end position="23"/>
    </location>
</feature>
<evidence type="ECO:0000256" key="1">
    <source>
        <dbReference type="SAM" id="SignalP"/>
    </source>
</evidence>
<dbReference type="SUPFAM" id="SSF101898">
    <property type="entry name" value="NHL repeat"/>
    <property type="match status" value="1"/>
</dbReference>